<dbReference type="PANTHER" id="PTHR12526:SF630">
    <property type="entry name" value="GLYCOSYLTRANSFERASE"/>
    <property type="match status" value="1"/>
</dbReference>
<dbReference type="InterPro" id="IPR001296">
    <property type="entry name" value="Glyco_trans_1"/>
</dbReference>
<evidence type="ECO:0000313" key="3">
    <source>
        <dbReference type="Proteomes" id="UP000245938"/>
    </source>
</evidence>
<proteinExistence type="predicted"/>
<protein>
    <submittedName>
        <fullName evidence="2">Glycosyl transferase</fullName>
    </submittedName>
</protein>
<sequence>MKRKIFMVVYDIDVNKGGINSVMFSRTHLFNNDSYSSDIVTLDDKLNYPEIVSELHDDGRLNEQSSIINIYDFYRNKFTSGGINEDIVAHYNKNMQKEEPGYHFYFDGTSARYFDNGRYVKYKRWTEDGKLSVVDYFSDMRVRETREEYHPDGYLLRKMTYHPADNNVNQEHYFTKEGFCYLSRWFNHVTGKQQRVVLFSPDKQNARVFSTNLEFHSYFLDELCSTEDTKPVVICDGPGSSAKVQRMKKESASKIYTIHRNHLQEPFTLGSKLKADDELVLMNEDREAPIVVLTNRQKIDIEAQFPEMKWNIHVISHAMPIETVEVEKKDNLIVVVSRLSKAKRLNLLIEAFKKTSEEVPDAKLHIYGSGVEKAALLAQIKELKLTKKVRLIGYTTEPKVKLAQALFTVNTSAYEGQSLTCLEAFSMKTAALSFKINYLVREMYQEGVTGALVENNNVDELAAYMTDWLYNPEKVKQYGEQAYNIIRENYTLDKQYNEWHHLIQTLQ</sequence>
<evidence type="ECO:0000313" key="2">
    <source>
        <dbReference type="EMBL" id="PWI25207.1"/>
    </source>
</evidence>
<evidence type="ECO:0000259" key="1">
    <source>
        <dbReference type="Pfam" id="PF00534"/>
    </source>
</evidence>
<dbReference type="SUPFAM" id="SSF53756">
    <property type="entry name" value="UDP-Glycosyltransferase/glycogen phosphorylase"/>
    <property type="match status" value="1"/>
</dbReference>
<dbReference type="Pfam" id="PF00534">
    <property type="entry name" value="Glycos_transf_1"/>
    <property type="match status" value="1"/>
</dbReference>
<comment type="caution">
    <text evidence="2">The sequence shown here is derived from an EMBL/GenBank/DDBJ whole genome shotgun (WGS) entry which is preliminary data.</text>
</comment>
<name>A0A2U3AKY6_9BACL</name>
<reference evidence="2 3" key="1">
    <citation type="submission" date="2018-05" db="EMBL/GenBank/DDBJ databases">
        <title>Kurthia sibirica genome sequence.</title>
        <authorList>
            <person name="Maclea K.S."/>
            <person name="Goen A.E."/>
        </authorList>
    </citation>
    <scope>NUCLEOTIDE SEQUENCE [LARGE SCALE GENOMIC DNA]</scope>
    <source>
        <strain evidence="2 3">ATCC 49154</strain>
    </source>
</reference>
<dbReference type="PANTHER" id="PTHR12526">
    <property type="entry name" value="GLYCOSYLTRANSFERASE"/>
    <property type="match status" value="1"/>
</dbReference>
<dbReference type="RefSeq" id="WP_109306240.1">
    <property type="nucleotide sequence ID" value="NZ_BJUF01000053.1"/>
</dbReference>
<dbReference type="GO" id="GO:0016757">
    <property type="term" value="F:glycosyltransferase activity"/>
    <property type="evidence" value="ECO:0007669"/>
    <property type="project" value="InterPro"/>
</dbReference>
<keyword evidence="2" id="KW-0808">Transferase</keyword>
<dbReference type="Proteomes" id="UP000245938">
    <property type="component" value="Unassembled WGS sequence"/>
</dbReference>
<feature type="domain" description="Glycosyl transferase family 1" evidence="1">
    <location>
        <begin position="326"/>
        <end position="484"/>
    </location>
</feature>
<dbReference type="OrthoDB" id="570545at2"/>
<dbReference type="Gene3D" id="3.40.50.2000">
    <property type="entry name" value="Glycogen Phosphorylase B"/>
    <property type="match status" value="3"/>
</dbReference>
<keyword evidence="3" id="KW-1185">Reference proteome</keyword>
<dbReference type="AlphaFoldDB" id="A0A2U3AKY6"/>
<dbReference type="EMBL" id="QFVR01000011">
    <property type="protein sequence ID" value="PWI25207.1"/>
    <property type="molecule type" value="Genomic_DNA"/>
</dbReference>
<accession>A0A2U3AKY6</accession>
<organism evidence="2 3">
    <name type="scientific">Kurthia sibirica</name>
    <dbReference type="NCBI Taxonomy" id="202750"/>
    <lineage>
        <taxon>Bacteria</taxon>
        <taxon>Bacillati</taxon>
        <taxon>Bacillota</taxon>
        <taxon>Bacilli</taxon>
        <taxon>Bacillales</taxon>
        <taxon>Caryophanaceae</taxon>
        <taxon>Kurthia</taxon>
    </lineage>
</organism>
<gene>
    <name evidence="2" type="ORF">DEX24_09740</name>
</gene>